<dbReference type="PANTHER" id="PTHR30332:SF17">
    <property type="entry name" value="TYPE IV PILIATION SYSTEM PROTEIN DR_0774-RELATED"/>
    <property type="match status" value="1"/>
</dbReference>
<evidence type="ECO:0000259" key="10">
    <source>
        <dbReference type="SMART" id="SM00965"/>
    </source>
</evidence>
<keyword evidence="5" id="KW-0998">Cell outer membrane</keyword>
<dbReference type="Proteomes" id="UP000031587">
    <property type="component" value="Unassembled WGS sequence"/>
</dbReference>
<evidence type="ECO:0000313" key="11">
    <source>
        <dbReference type="EMBL" id="KIF59900.1"/>
    </source>
</evidence>
<keyword evidence="2 8" id="KW-0813">Transport</keyword>
<dbReference type="PANTHER" id="PTHR30332">
    <property type="entry name" value="PROBABLE GENERAL SECRETION PATHWAY PROTEIN D"/>
    <property type="match status" value="1"/>
</dbReference>
<dbReference type="InterPro" id="IPR038591">
    <property type="entry name" value="NolW-like_sf"/>
</dbReference>
<organism evidence="11 12">
    <name type="scientific">Pseudomonas fluorescens</name>
    <dbReference type="NCBI Taxonomy" id="294"/>
    <lineage>
        <taxon>Bacteria</taxon>
        <taxon>Pseudomonadati</taxon>
        <taxon>Pseudomonadota</taxon>
        <taxon>Gammaproteobacteria</taxon>
        <taxon>Pseudomonadales</taxon>
        <taxon>Pseudomonadaceae</taxon>
        <taxon>Pseudomonas</taxon>
    </lineage>
</organism>
<comment type="subcellular location">
    <subcellularLocation>
        <location evidence="8">Cell outer membrane</location>
    </subcellularLocation>
    <subcellularLocation>
        <location evidence="1">Membrane</location>
    </subcellularLocation>
</comment>
<dbReference type="Pfam" id="PF03958">
    <property type="entry name" value="Secretin_N"/>
    <property type="match status" value="1"/>
</dbReference>
<dbReference type="PRINTS" id="PR00811">
    <property type="entry name" value="BCTERIALGSPD"/>
</dbReference>
<evidence type="ECO:0000256" key="7">
    <source>
        <dbReference type="RuleBase" id="RU004003"/>
    </source>
</evidence>
<evidence type="ECO:0000256" key="3">
    <source>
        <dbReference type="ARBA" id="ARBA00022729"/>
    </source>
</evidence>
<dbReference type="InterPro" id="IPR004846">
    <property type="entry name" value="T2SS/T3SS_dom"/>
</dbReference>
<evidence type="ECO:0000256" key="5">
    <source>
        <dbReference type="ARBA" id="ARBA00023237"/>
    </source>
</evidence>
<dbReference type="InterPro" id="IPR011662">
    <property type="entry name" value="Secretin/TonB_short_N"/>
</dbReference>
<keyword evidence="4" id="KW-0472">Membrane</keyword>
<reference evidence="11 12" key="1">
    <citation type="submission" date="2014-11" db="EMBL/GenBank/DDBJ databases">
        <title>Draft genome sequence of Pseudomonas fluorescens strains SF4c SF39a.</title>
        <authorList>
            <person name="Underwood G.E."/>
            <person name="Ly L.K."/>
            <person name="Bitzer A.S."/>
            <person name="Godino A."/>
            <person name="Bucci V."/>
            <person name="Fischer S."/>
            <person name="Silby M.W."/>
        </authorList>
    </citation>
    <scope>NUCLEOTIDE SEQUENCE [LARGE SCALE GENOMIC DNA]</scope>
    <source>
        <strain evidence="11 12">SF4c</strain>
    </source>
</reference>
<dbReference type="EMBL" id="JTGH01000011">
    <property type="protein sequence ID" value="KIF59900.1"/>
    <property type="molecule type" value="Genomic_DNA"/>
</dbReference>
<dbReference type="AlphaFoldDB" id="A0AAE2DJN5"/>
<evidence type="ECO:0000313" key="12">
    <source>
        <dbReference type="Proteomes" id="UP000031587"/>
    </source>
</evidence>
<dbReference type="GO" id="GO:0009306">
    <property type="term" value="P:protein secretion"/>
    <property type="evidence" value="ECO:0007669"/>
    <property type="project" value="InterPro"/>
</dbReference>
<sequence length="615" mass="68121">MNRSRLLMSLGLCAGLAACSSAQVANKEAADLIDQGQYEAGLARIEEGLRENPRDTELHLLLNSGRAKAITALLTSGDTDRARRDFASARTAYSRVLTIEPNNRRAQDALRQLDYLRSMDEKLELARGDLRRGDIYGADRQVKQILELDPKNDGALELQGNIRLVQSRNVIQYPQLRTRLDRPVTLEFRDANLKTIFEVLSQVAGLNFIFDKDLRPDMKATIFVRDVRIEDAVQLLLQQNQLHQKVVNENTLLIFPDSPQKLKDYQELVMRTFYLTSIDANTALNMIKTMLKTRDVFVDERLNTLTMRDTEDAVRMAEKLLQSQDQSNPEVVLEVEVMEVATQRILDLGLQWPNTFGVVNSDGSAVTILDQLKGINSSRISISPSPQAKINAQDNDINTLASPVIRVSNREQARIHIGQRVPIISATSVPSTQGPVITESVTYLDVGLKLEVQPTVHLNNEVAIKIALEVSNATPLEPTRQGTIPVQVDTRNAQTSLRLHDGETQILAGLMRNDHGATGNKIPGLGDIPGLGRLFGSNKDTIGKSELVLSITPRIVRNLPYQSPSDMEFPTGTETSMHIQAPDRSQNYTMPAPAAQPRAVGEAAVATTRVTVEKP</sequence>
<dbReference type="GO" id="GO:0009279">
    <property type="term" value="C:cell outer membrane"/>
    <property type="evidence" value="ECO:0007669"/>
    <property type="project" value="UniProtKB-SubCell"/>
</dbReference>
<proteinExistence type="inferred from homology"/>
<dbReference type="Gene3D" id="3.30.1370.120">
    <property type="match status" value="1"/>
</dbReference>
<protein>
    <submittedName>
        <fullName evidence="11">Secretion type II protein</fullName>
    </submittedName>
</protein>
<feature type="signal peptide" evidence="9">
    <location>
        <begin position="1"/>
        <end position="24"/>
    </location>
</feature>
<comment type="caution">
    <text evidence="11">The sequence shown here is derived from an EMBL/GenBank/DDBJ whole genome shotgun (WGS) entry which is preliminary data.</text>
</comment>
<keyword evidence="3 9" id="KW-0732">Signal</keyword>
<gene>
    <name evidence="11" type="ORF">QS95_14515</name>
</gene>
<dbReference type="PRINTS" id="PR01032">
    <property type="entry name" value="PHAGEIV"/>
</dbReference>
<keyword evidence="6" id="KW-0802">TPR repeat</keyword>
<name>A0AAE2DJN5_PSEFL</name>
<evidence type="ECO:0000256" key="9">
    <source>
        <dbReference type="SAM" id="SignalP"/>
    </source>
</evidence>
<dbReference type="GO" id="GO:0015627">
    <property type="term" value="C:type II protein secretion system complex"/>
    <property type="evidence" value="ECO:0007669"/>
    <property type="project" value="TreeGrafter"/>
</dbReference>
<dbReference type="PROSITE" id="PS50005">
    <property type="entry name" value="TPR"/>
    <property type="match status" value="1"/>
</dbReference>
<evidence type="ECO:0000256" key="2">
    <source>
        <dbReference type="ARBA" id="ARBA00022448"/>
    </source>
</evidence>
<comment type="similarity">
    <text evidence="7">Belongs to the bacterial secretin family.</text>
</comment>
<dbReference type="RefSeq" id="WP_039769039.1">
    <property type="nucleotide sequence ID" value="NZ_JTGH01000011.1"/>
</dbReference>
<feature type="domain" description="Secretin/TonB short N-terminal" evidence="10">
    <location>
        <begin position="206"/>
        <end position="257"/>
    </location>
</feature>
<dbReference type="SMART" id="SM00965">
    <property type="entry name" value="STN"/>
    <property type="match status" value="1"/>
</dbReference>
<dbReference type="PROSITE" id="PS51257">
    <property type="entry name" value="PROKAR_LIPOPROTEIN"/>
    <property type="match status" value="1"/>
</dbReference>
<dbReference type="Pfam" id="PF07660">
    <property type="entry name" value="STN"/>
    <property type="match status" value="1"/>
</dbReference>
<dbReference type="InterPro" id="IPR011990">
    <property type="entry name" value="TPR-like_helical_dom_sf"/>
</dbReference>
<evidence type="ECO:0000256" key="4">
    <source>
        <dbReference type="ARBA" id="ARBA00023136"/>
    </source>
</evidence>
<dbReference type="Gene3D" id="1.25.40.10">
    <property type="entry name" value="Tetratricopeptide repeat domain"/>
    <property type="match status" value="1"/>
</dbReference>
<dbReference type="Pfam" id="PF00263">
    <property type="entry name" value="Secretin"/>
    <property type="match status" value="1"/>
</dbReference>
<evidence type="ECO:0000256" key="6">
    <source>
        <dbReference type="PROSITE-ProRule" id="PRU00339"/>
    </source>
</evidence>
<evidence type="ECO:0000256" key="8">
    <source>
        <dbReference type="RuleBase" id="RU004004"/>
    </source>
</evidence>
<feature type="chain" id="PRO_5042128108" evidence="9">
    <location>
        <begin position="25"/>
        <end position="615"/>
    </location>
</feature>
<accession>A0AAE2DJN5</accession>
<dbReference type="InterPro" id="IPR001775">
    <property type="entry name" value="GspD/PilQ"/>
</dbReference>
<dbReference type="InterPro" id="IPR019734">
    <property type="entry name" value="TPR_rpt"/>
</dbReference>
<dbReference type="InterPro" id="IPR050810">
    <property type="entry name" value="Bact_Secretion_Sys_Channel"/>
</dbReference>
<feature type="repeat" description="TPR" evidence="6">
    <location>
        <begin position="70"/>
        <end position="103"/>
    </location>
</feature>
<dbReference type="InterPro" id="IPR005644">
    <property type="entry name" value="NolW-like"/>
</dbReference>
<dbReference type="SUPFAM" id="SSF48452">
    <property type="entry name" value="TPR-like"/>
    <property type="match status" value="1"/>
</dbReference>
<evidence type="ECO:0000256" key="1">
    <source>
        <dbReference type="ARBA" id="ARBA00004370"/>
    </source>
</evidence>